<dbReference type="InterPro" id="IPR004364">
    <property type="entry name" value="Aa-tRNA-synt_II"/>
</dbReference>
<dbReference type="CDD" id="cd04322">
    <property type="entry name" value="LysRS_N"/>
    <property type="match status" value="1"/>
</dbReference>
<evidence type="ECO:0000256" key="8">
    <source>
        <dbReference type="SAM" id="Coils"/>
    </source>
</evidence>
<dbReference type="HAMAP" id="MF_00252">
    <property type="entry name" value="Lys_tRNA_synth_class2"/>
    <property type="match status" value="1"/>
</dbReference>
<dbReference type="GO" id="GO:0000049">
    <property type="term" value="F:tRNA binding"/>
    <property type="evidence" value="ECO:0007669"/>
    <property type="project" value="TreeGrafter"/>
</dbReference>
<keyword evidence="6 7" id="KW-0030">Aminoacyl-tRNA synthetase</keyword>
<dbReference type="EC" id="6.1.1.6" evidence="7"/>
<dbReference type="HOGENOM" id="CLU_008255_6_0_14"/>
<evidence type="ECO:0000256" key="2">
    <source>
        <dbReference type="ARBA" id="ARBA00022723"/>
    </source>
</evidence>
<name>I6YL23_MYCWM</name>
<dbReference type="GO" id="GO:0005829">
    <property type="term" value="C:cytosol"/>
    <property type="evidence" value="ECO:0007669"/>
    <property type="project" value="TreeGrafter"/>
</dbReference>
<dbReference type="GO" id="GO:0004824">
    <property type="term" value="F:lysine-tRNA ligase activity"/>
    <property type="evidence" value="ECO:0007669"/>
    <property type="project" value="UniProtKB-UniRule"/>
</dbReference>
<gene>
    <name evidence="7" type="primary">lysS</name>
    <name evidence="10" type="ordered locus">WEN_00695</name>
</gene>
<comment type="subunit">
    <text evidence="7">Homodimer.</text>
</comment>
<proteinExistence type="inferred from homology"/>
<dbReference type="PRINTS" id="PR00982">
    <property type="entry name" value="TRNASYNTHLYS"/>
</dbReference>
<keyword evidence="11" id="KW-1185">Reference proteome</keyword>
<keyword evidence="7" id="KW-0963">Cytoplasm</keyword>
<dbReference type="PATRIC" id="fig|1197325.3.peg.154"/>
<feature type="coiled-coil region" evidence="8">
    <location>
        <begin position="322"/>
        <end position="354"/>
    </location>
</feature>
<dbReference type="SUPFAM" id="SSF50249">
    <property type="entry name" value="Nucleic acid-binding proteins"/>
    <property type="match status" value="1"/>
</dbReference>
<keyword evidence="2 7" id="KW-0479">Metal-binding</keyword>
<evidence type="ECO:0000313" key="10">
    <source>
        <dbReference type="EMBL" id="AFN64944.1"/>
    </source>
</evidence>
<dbReference type="GO" id="GO:0006430">
    <property type="term" value="P:lysyl-tRNA aminoacylation"/>
    <property type="evidence" value="ECO:0007669"/>
    <property type="project" value="UniProtKB-UniRule"/>
</dbReference>
<dbReference type="PANTHER" id="PTHR42918:SF15">
    <property type="entry name" value="LYSINE--TRNA LIGASE, CHLOROPLASTIC_MITOCHONDRIAL"/>
    <property type="match status" value="1"/>
</dbReference>
<dbReference type="NCBIfam" id="TIGR00499">
    <property type="entry name" value="lysS_bact"/>
    <property type="match status" value="1"/>
</dbReference>
<keyword evidence="1 7" id="KW-0436">Ligase</keyword>
<dbReference type="GO" id="GO:0000287">
    <property type="term" value="F:magnesium ion binding"/>
    <property type="evidence" value="ECO:0007669"/>
    <property type="project" value="UniProtKB-UniRule"/>
</dbReference>
<comment type="cofactor">
    <cofactor evidence="7">
        <name>Mg(2+)</name>
        <dbReference type="ChEBI" id="CHEBI:18420"/>
    </cofactor>
    <text evidence="7">Binds 3 Mg(2+) ions per subunit.</text>
</comment>
<evidence type="ECO:0000256" key="3">
    <source>
        <dbReference type="ARBA" id="ARBA00022741"/>
    </source>
</evidence>
<dbReference type="InterPro" id="IPR045864">
    <property type="entry name" value="aa-tRNA-synth_II/BPL/LPL"/>
</dbReference>
<evidence type="ECO:0000313" key="11">
    <source>
        <dbReference type="Proteomes" id="UP000009005"/>
    </source>
</evidence>
<dbReference type="SUPFAM" id="SSF55681">
    <property type="entry name" value="Class II aaRS and biotin synthetases"/>
    <property type="match status" value="1"/>
</dbReference>
<comment type="similarity">
    <text evidence="7">Belongs to the class-II aminoacyl-tRNA synthetase family.</text>
</comment>
<dbReference type="InterPro" id="IPR012340">
    <property type="entry name" value="NA-bd_OB-fold"/>
</dbReference>
<comment type="subcellular location">
    <subcellularLocation>
        <location evidence="7">Cytoplasm</location>
    </subcellularLocation>
</comment>
<keyword evidence="4 7" id="KW-0067">ATP-binding</keyword>
<dbReference type="AlphaFoldDB" id="I6YL23"/>
<dbReference type="InterPro" id="IPR044136">
    <property type="entry name" value="Lys-tRNA-ligase_II_N"/>
</dbReference>
<keyword evidence="7" id="KW-0460">Magnesium</keyword>
<feature type="domain" description="Aminoacyl-transfer RNA synthetases class-II family profile" evidence="9">
    <location>
        <begin position="167"/>
        <end position="472"/>
    </location>
</feature>
<dbReference type="STRING" id="1197325.WEN_00695"/>
<evidence type="ECO:0000256" key="6">
    <source>
        <dbReference type="ARBA" id="ARBA00023146"/>
    </source>
</evidence>
<dbReference type="Gene3D" id="2.40.50.140">
    <property type="entry name" value="Nucleic acid-binding proteins"/>
    <property type="match status" value="1"/>
</dbReference>
<dbReference type="NCBIfam" id="NF001756">
    <property type="entry name" value="PRK00484.1"/>
    <property type="match status" value="1"/>
</dbReference>
<dbReference type="Proteomes" id="UP000009005">
    <property type="component" value="Chromosome"/>
</dbReference>
<dbReference type="OrthoDB" id="9801152at2"/>
<dbReference type="EMBL" id="CP003703">
    <property type="protein sequence ID" value="AFN64944.1"/>
    <property type="molecule type" value="Genomic_DNA"/>
</dbReference>
<protein>
    <recommendedName>
        <fullName evidence="7">Lysine--tRNA ligase</fullName>
        <ecNumber evidence="7">6.1.1.6</ecNumber>
    </recommendedName>
    <alternativeName>
        <fullName evidence="7">Lysyl-tRNA synthetase</fullName>
        <shortName evidence="7">LysRS</shortName>
    </alternativeName>
</protein>
<dbReference type="KEGG" id="mwe:WEN_00695"/>
<reference evidence="10 11" key="1">
    <citation type="journal article" date="2012" name="J. Bacteriol.">
        <title>Complete genome sequence of Mycoplasma wenyonii strain Massachusetts.</title>
        <authorList>
            <person name="Dos Santos A.P."/>
            <person name="Guimaraes A.M."/>
            <person name="do Nascimento N.C."/>
            <person name="Sanmiguel P.J."/>
            <person name="Messick J.B."/>
        </authorList>
    </citation>
    <scope>NUCLEOTIDE SEQUENCE [LARGE SCALE GENOMIC DNA]</scope>
    <source>
        <strain evidence="10 11">Massachusetts</strain>
    </source>
</reference>
<dbReference type="GO" id="GO:0005524">
    <property type="term" value="F:ATP binding"/>
    <property type="evidence" value="ECO:0007669"/>
    <property type="project" value="UniProtKB-UniRule"/>
</dbReference>
<evidence type="ECO:0000256" key="7">
    <source>
        <dbReference type="HAMAP-Rule" id="MF_00252"/>
    </source>
</evidence>
<keyword evidence="5 7" id="KW-0648">Protein biosynthesis</keyword>
<evidence type="ECO:0000256" key="5">
    <source>
        <dbReference type="ARBA" id="ARBA00022917"/>
    </source>
</evidence>
<dbReference type="InterPro" id="IPR002313">
    <property type="entry name" value="Lys-tRNA-ligase_II"/>
</dbReference>
<dbReference type="PROSITE" id="PS50862">
    <property type="entry name" value="AA_TRNA_LIGASE_II"/>
    <property type="match status" value="1"/>
</dbReference>
<dbReference type="RefSeq" id="WP_014849654.1">
    <property type="nucleotide sequence ID" value="NC_018149.1"/>
</dbReference>
<dbReference type="InterPro" id="IPR018149">
    <property type="entry name" value="Lys-tRNA-synth_II_C"/>
</dbReference>
<keyword evidence="8" id="KW-0175">Coiled coil</keyword>
<feature type="binding site" evidence="7">
    <location>
        <position position="391"/>
    </location>
    <ligand>
        <name>Mg(2+)</name>
        <dbReference type="ChEBI" id="CHEBI:18420"/>
        <label>1</label>
    </ligand>
</feature>
<evidence type="ECO:0000259" key="9">
    <source>
        <dbReference type="PROSITE" id="PS50862"/>
    </source>
</evidence>
<dbReference type="Pfam" id="PF00152">
    <property type="entry name" value="tRNA-synt_2"/>
    <property type="match status" value="1"/>
</dbReference>
<organism evidence="10 11">
    <name type="scientific">Mycoplasma wenyonii (strain Massachusetts)</name>
    <name type="common">Eperythrozoon wenyonii</name>
    <dbReference type="NCBI Taxonomy" id="1197325"/>
    <lineage>
        <taxon>Bacteria</taxon>
        <taxon>Bacillati</taxon>
        <taxon>Mycoplasmatota</taxon>
        <taxon>Mollicutes</taxon>
        <taxon>Mycoplasmataceae</taxon>
        <taxon>Mycoplasma</taxon>
    </lineage>
</organism>
<feature type="binding site" evidence="7">
    <location>
        <position position="398"/>
    </location>
    <ligand>
        <name>Mg(2+)</name>
        <dbReference type="ChEBI" id="CHEBI:18420"/>
        <label>1</label>
    </ligand>
</feature>
<dbReference type="Gene3D" id="3.30.930.10">
    <property type="entry name" value="Bira Bifunctional Protein, Domain 2"/>
    <property type="match status" value="1"/>
</dbReference>
<dbReference type="PANTHER" id="PTHR42918">
    <property type="entry name" value="LYSYL-TRNA SYNTHETASE"/>
    <property type="match status" value="1"/>
</dbReference>
<comment type="catalytic activity">
    <reaction evidence="7">
        <text>tRNA(Lys) + L-lysine + ATP = L-lysyl-tRNA(Lys) + AMP + diphosphate</text>
        <dbReference type="Rhea" id="RHEA:20792"/>
        <dbReference type="Rhea" id="RHEA-COMP:9696"/>
        <dbReference type="Rhea" id="RHEA-COMP:9697"/>
        <dbReference type="ChEBI" id="CHEBI:30616"/>
        <dbReference type="ChEBI" id="CHEBI:32551"/>
        <dbReference type="ChEBI" id="CHEBI:33019"/>
        <dbReference type="ChEBI" id="CHEBI:78442"/>
        <dbReference type="ChEBI" id="CHEBI:78529"/>
        <dbReference type="ChEBI" id="CHEBI:456215"/>
        <dbReference type="EC" id="6.1.1.6"/>
    </reaction>
</comment>
<sequence length="476" mass="54928">MQERKLNDQEEVRRKKLLELKTLGEDGYSSGGLTPNYSIEEVTSCPDNYLNKSLILGGRVLTVRGPFFVFKENNSKLQAYIDLKEESIKEIHQYFEKYVDIGDYVLVSGPLFTTHKGTLSIRVQQLKIISKALKPLPEKWAGIQSPELAVRNRVGNLILNEELFNKLTLRAQIISELRKYLSELGYLEFETPILHKIPGGASARPFKTHHNTLKEDLYLRIAPELYLKRLIVSGWTKVYEIGKSFRNEGVDNFHNPEFSSIEIYSTYLGLEKTMELTEKLIQHLLNKFLVGEREIKRFERKAMWELVKEKTELDFYSNPPTLSEAIQKANELGIELTEEEKKSLSRIYEKFFEELISEKLDYPTFVYGFSSECSPLAKEDKSNNFFSKRFELYIGGKEIANGFAEQNDPFVQEEQFKKQIASESEFELKLDYDYLSALEYGLPPTGGVGIGLDRLIMFLLDSKSIKEVISFPYLKG</sequence>
<feature type="binding site" evidence="7">
    <location>
        <position position="398"/>
    </location>
    <ligand>
        <name>Mg(2+)</name>
        <dbReference type="ChEBI" id="CHEBI:18420"/>
        <label>2</label>
    </ligand>
</feature>
<keyword evidence="3 7" id="KW-0547">Nucleotide-binding</keyword>
<evidence type="ECO:0000256" key="1">
    <source>
        <dbReference type="ARBA" id="ARBA00022598"/>
    </source>
</evidence>
<evidence type="ECO:0000256" key="4">
    <source>
        <dbReference type="ARBA" id="ARBA00022840"/>
    </source>
</evidence>
<dbReference type="InterPro" id="IPR006195">
    <property type="entry name" value="aa-tRNA-synth_II"/>
</dbReference>
<accession>I6YL23</accession>